<evidence type="ECO:0000256" key="3">
    <source>
        <dbReference type="ARBA" id="ARBA00022989"/>
    </source>
</evidence>
<keyword evidence="5" id="KW-0443">Lipid metabolism</keyword>
<feature type="transmembrane region" description="Helical" evidence="8">
    <location>
        <begin position="44"/>
        <end position="67"/>
    </location>
</feature>
<feature type="region of interest" description="Disordered" evidence="7">
    <location>
        <begin position="257"/>
        <end position="285"/>
    </location>
</feature>
<dbReference type="PANTHER" id="PTHR21624:SF1">
    <property type="entry name" value="ALKYLGLYCEROL MONOOXYGENASE"/>
    <property type="match status" value="1"/>
</dbReference>
<organism evidence="10 11">
    <name type="scientific">Blastomonas aquatica</name>
    <dbReference type="NCBI Taxonomy" id="1510276"/>
    <lineage>
        <taxon>Bacteria</taxon>
        <taxon>Pseudomonadati</taxon>
        <taxon>Pseudomonadota</taxon>
        <taxon>Alphaproteobacteria</taxon>
        <taxon>Sphingomonadales</taxon>
        <taxon>Sphingomonadaceae</taxon>
        <taxon>Blastomonas</taxon>
    </lineage>
</organism>
<keyword evidence="3 8" id="KW-1133">Transmembrane helix</keyword>
<feature type="domain" description="Fatty acid hydroxylase" evidence="9">
    <location>
        <begin position="89"/>
        <end position="221"/>
    </location>
</feature>
<dbReference type="PANTHER" id="PTHR21624">
    <property type="entry name" value="STEROL DESATURASE-RELATED PROTEIN"/>
    <property type="match status" value="1"/>
</dbReference>
<keyword evidence="4" id="KW-0560">Oxidoreductase</keyword>
<evidence type="ECO:0000256" key="8">
    <source>
        <dbReference type="SAM" id="Phobius"/>
    </source>
</evidence>
<evidence type="ECO:0000313" key="11">
    <source>
        <dbReference type="Proteomes" id="UP000614261"/>
    </source>
</evidence>
<reference evidence="11" key="1">
    <citation type="journal article" date="2019" name="Int. J. Syst. Evol. Microbiol.">
        <title>The Global Catalogue of Microorganisms (GCM) 10K type strain sequencing project: providing services to taxonomists for standard genome sequencing and annotation.</title>
        <authorList>
            <consortium name="The Broad Institute Genomics Platform"/>
            <consortium name="The Broad Institute Genome Sequencing Center for Infectious Disease"/>
            <person name="Wu L."/>
            <person name="Ma J."/>
        </authorList>
    </citation>
    <scope>NUCLEOTIDE SEQUENCE [LARGE SCALE GENOMIC DNA]</scope>
    <source>
        <strain evidence="11">CGMCC 1.12851</strain>
    </source>
</reference>
<name>A0ABQ1J507_9SPHN</name>
<dbReference type="Pfam" id="PF04116">
    <property type="entry name" value="FA_hydroxylase"/>
    <property type="match status" value="1"/>
</dbReference>
<evidence type="ECO:0000256" key="4">
    <source>
        <dbReference type="ARBA" id="ARBA00023002"/>
    </source>
</evidence>
<keyword evidence="6 8" id="KW-0472">Membrane</keyword>
<gene>
    <name evidence="10" type="ORF">GCM10010833_10950</name>
</gene>
<keyword evidence="11" id="KW-1185">Reference proteome</keyword>
<evidence type="ECO:0000256" key="5">
    <source>
        <dbReference type="ARBA" id="ARBA00023098"/>
    </source>
</evidence>
<evidence type="ECO:0000313" key="10">
    <source>
        <dbReference type="EMBL" id="GGB57981.1"/>
    </source>
</evidence>
<evidence type="ECO:0000256" key="7">
    <source>
        <dbReference type="SAM" id="MobiDB-lite"/>
    </source>
</evidence>
<accession>A0ABQ1J507</accession>
<sequence length="285" mass="31947">MFSLHELLFLLGAGIALIVLERLLPLHPGQKIFRPGWRIDLMHVFLTGMVIRLGMVLALVVASVLAISVVPEPVREAIRAQPDWLEFVELLVLSDLCFYVAHRLCHAVPALWRFHAVHHSSEHLDWLATFRVHPIDQIFNSTLIALPALVLGFSPLPLLIYALIYRVHSPMLHSNVRISLGALGWLVTTPRFHHWHHADQIEAHDHNFGGQLTIFDRLFGTHYVPGERSLPVRYGTGGAIAQRYLSHLLQPFGLKSESNSTEPVELVSQPVLPSPISPGESRPSP</sequence>
<dbReference type="Proteomes" id="UP000614261">
    <property type="component" value="Unassembled WGS sequence"/>
</dbReference>
<comment type="subcellular location">
    <subcellularLocation>
        <location evidence="1">Endomembrane system</location>
        <topology evidence="1">Multi-pass membrane protein</topology>
    </subcellularLocation>
</comment>
<evidence type="ECO:0000259" key="9">
    <source>
        <dbReference type="Pfam" id="PF04116"/>
    </source>
</evidence>
<dbReference type="EMBL" id="BMGD01000002">
    <property type="protein sequence ID" value="GGB57981.1"/>
    <property type="molecule type" value="Genomic_DNA"/>
</dbReference>
<keyword evidence="2 8" id="KW-0812">Transmembrane</keyword>
<evidence type="ECO:0000256" key="2">
    <source>
        <dbReference type="ARBA" id="ARBA00022692"/>
    </source>
</evidence>
<proteinExistence type="predicted"/>
<feature type="transmembrane region" description="Helical" evidence="8">
    <location>
        <begin position="144"/>
        <end position="164"/>
    </location>
</feature>
<dbReference type="InterPro" id="IPR051689">
    <property type="entry name" value="Sterol_desaturase/TMEM195"/>
</dbReference>
<evidence type="ECO:0000256" key="1">
    <source>
        <dbReference type="ARBA" id="ARBA00004127"/>
    </source>
</evidence>
<evidence type="ECO:0000256" key="6">
    <source>
        <dbReference type="ARBA" id="ARBA00023136"/>
    </source>
</evidence>
<comment type="caution">
    <text evidence="10">The sequence shown here is derived from an EMBL/GenBank/DDBJ whole genome shotgun (WGS) entry which is preliminary data.</text>
</comment>
<feature type="transmembrane region" description="Helical" evidence="8">
    <location>
        <begin position="6"/>
        <end position="24"/>
    </location>
</feature>
<dbReference type="InterPro" id="IPR006694">
    <property type="entry name" value="Fatty_acid_hydroxylase"/>
</dbReference>
<protein>
    <submittedName>
        <fullName evidence="10">Fatty acid hydroxylase</fullName>
    </submittedName>
</protein>